<dbReference type="Pfam" id="PF00168">
    <property type="entry name" value="C2"/>
    <property type="match status" value="2"/>
</dbReference>
<evidence type="ECO:0000256" key="4">
    <source>
        <dbReference type="ARBA" id="ARBA00022771"/>
    </source>
</evidence>
<evidence type="ECO:0000256" key="9">
    <source>
        <dbReference type="PROSITE-ProRule" id="PRU00091"/>
    </source>
</evidence>
<feature type="domain" description="C2" evidence="11">
    <location>
        <begin position="423"/>
        <end position="545"/>
    </location>
</feature>
<evidence type="ECO:0000256" key="10">
    <source>
        <dbReference type="SAM" id="MobiDB-lite"/>
    </source>
</evidence>
<feature type="compositionally biased region" description="Low complexity" evidence="10">
    <location>
        <begin position="383"/>
        <end position="400"/>
    </location>
</feature>
<dbReference type="InterPro" id="IPR035892">
    <property type="entry name" value="C2_domain_sf"/>
</dbReference>
<feature type="domain" description="FYVE-type" evidence="12">
    <location>
        <begin position="184"/>
        <end position="240"/>
    </location>
</feature>
<dbReference type="InterPro" id="IPR017455">
    <property type="entry name" value="Znf_FYVE-rel"/>
</dbReference>
<keyword evidence="2" id="KW-0479">Metal-binding</keyword>
<evidence type="ECO:0000256" key="6">
    <source>
        <dbReference type="ARBA" id="ARBA00022837"/>
    </source>
</evidence>
<dbReference type="GO" id="GO:0006886">
    <property type="term" value="P:intracellular protein transport"/>
    <property type="evidence" value="ECO:0007669"/>
    <property type="project" value="InterPro"/>
</dbReference>
<feature type="domain" description="C2" evidence="11">
    <location>
        <begin position="579"/>
        <end position="712"/>
    </location>
</feature>
<dbReference type="InterPro" id="IPR041282">
    <property type="entry name" value="FYVE_2"/>
</dbReference>
<dbReference type="InterPro" id="IPR043566">
    <property type="entry name" value="Rabphilin/DOC2/Noc2"/>
</dbReference>
<dbReference type="PROSITE" id="PS50178">
    <property type="entry name" value="ZF_FYVE"/>
    <property type="match status" value="1"/>
</dbReference>
<dbReference type="GO" id="GO:0031267">
    <property type="term" value="F:small GTPase binding"/>
    <property type="evidence" value="ECO:0007669"/>
    <property type="project" value="InterPro"/>
</dbReference>
<evidence type="ECO:0000256" key="5">
    <source>
        <dbReference type="ARBA" id="ARBA00022833"/>
    </source>
</evidence>
<dbReference type="SMART" id="SM00239">
    <property type="entry name" value="C2"/>
    <property type="match status" value="2"/>
</dbReference>
<name>A0AA88IPS5_CHASR</name>
<dbReference type="PROSITE" id="PS50004">
    <property type="entry name" value="C2"/>
    <property type="match status" value="2"/>
</dbReference>
<dbReference type="Gene3D" id="3.30.40.10">
    <property type="entry name" value="Zinc/RING finger domain, C3HC4 (zinc finger)"/>
    <property type="match status" value="1"/>
</dbReference>
<dbReference type="PANTHER" id="PTHR45729:SF3">
    <property type="entry name" value="RABPHILIN-3A"/>
    <property type="match status" value="1"/>
</dbReference>
<organism evidence="14 15">
    <name type="scientific">Channa striata</name>
    <name type="common">Snakehead murrel</name>
    <name type="synonym">Ophicephalus striatus</name>
    <dbReference type="NCBI Taxonomy" id="64152"/>
    <lineage>
        <taxon>Eukaryota</taxon>
        <taxon>Metazoa</taxon>
        <taxon>Chordata</taxon>
        <taxon>Craniata</taxon>
        <taxon>Vertebrata</taxon>
        <taxon>Euteleostomi</taxon>
        <taxon>Actinopterygii</taxon>
        <taxon>Neopterygii</taxon>
        <taxon>Teleostei</taxon>
        <taxon>Neoteleostei</taxon>
        <taxon>Acanthomorphata</taxon>
        <taxon>Anabantaria</taxon>
        <taxon>Anabantiformes</taxon>
        <taxon>Channoidei</taxon>
        <taxon>Channidae</taxon>
        <taxon>Channa</taxon>
    </lineage>
</organism>
<evidence type="ECO:0000256" key="1">
    <source>
        <dbReference type="ARBA" id="ARBA00004250"/>
    </source>
</evidence>
<dbReference type="FunFam" id="2.60.40.150:FF:000023">
    <property type="entry name" value="Double C2-like domain-containing protein"/>
    <property type="match status" value="1"/>
</dbReference>
<dbReference type="CDD" id="cd04035">
    <property type="entry name" value="C2A_Rabphilin_Doc2"/>
    <property type="match status" value="1"/>
</dbReference>
<feature type="compositionally biased region" description="Polar residues" evidence="10">
    <location>
        <begin position="272"/>
        <end position="287"/>
    </location>
</feature>
<dbReference type="SUPFAM" id="SSF57903">
    <property type="entry name" value="FYVE/PHD zinc finger"/>
    <property type="match status" value="1"/>
</dbReference>
<feature type="domain" description="RabBD" evidence="13">
    <location>
        <begin position="136"/>
        <end position="252"/>
    </location>
</feature>
<gene>
    <name evidence="14" type="ORF">Q5P01_024144</name>
</gene>
<feature type="compositionally biased region" description="Polar residues" evidence="10">
    <location>
        <begin position="298"/>
        <end position="311"/>
    </location>
</feature>
<dbReference type="EMBL" id="JAUPFM010000020">
    <property type="protein sequence ID" value="KAK2818583.1"/>
    <property type="molecule type" value="Genomic_DNA"/>
</dbReference>
<dbReference type="PRINTS" id="PR00360">
    <property type="entry name" value="C2DOMAIN"/>
</dbReference>
<dbReference type="InterPro" id="IPR010911">
    <property type="entry name" value="Rab_BD"/>
</dbReference>
<keyword evidence="3" id="KW-0677">Repeat</keyword>
<feature type="compositionally biased region" description="Low complexity" evidence="10">
    <location>
        <begin position="337"/>
        <end position="348"/>
    </location>
</feature>
<comment type="subcellular location">
    <subcellularLocation>
        <location evidence="1">Cytoplasmic vesicle</location>
        <location evidence="1">Secretory vesicle membrane</location>
    </subcellularLocation>
    <subcellularLocation>
        <location evidence="8">Synapse</location>
    </subcellularLocation>
</comment>
<evidence type="ECO:0000313" key="15">
    <source>
        <dbReference type="Proteomes" id="UP001187415"/>
    </source>
</evidence>
<keyword evidence="5" id="KW-0862">Zinc</keyword>
<evidence type="ECO:0000256" key="8">
    <source>
        <dbReference type="ARBA" id="ARBA00034103"/>
    </source>
</evidence>
<comment type="caution">
    <text evidence="14">The sequence shown here is derived from an EMBL/GenBank/DDBJ whole genome shotgun (WGS) entry which is preliminary data.</text>
</comment>
<feature type="compositionally biased region" description="Acidic residues" evidence="10">
    <location>
        <begin position="409"/>
        <end position="420"/>
    </location>
</feature>
<dbReference type="GO" id="GO:0045211">
    <property type="term" value="C:postsynaptic membrane"/>
    <property type="evidence" value="ECO:0007669"/>
    <property type="project" value="TreeGrafter"/>
</dbReference>
<dbReference type="GO" id="GO:0008270">
    <property type="term" value="F:zinc ion binding"/>
    <property type="evidence" value="ECO:0007669"/>
    <property type="project" value="UniProtKB-KW"/>
</dbReference>
<dbReference type="GO" id="GO:0098850">
    <property type="term" value="C:extrinsic component of synaptic vesicle membrane"/>
    <property type="evidence" value="ECO:0007669"/>
    <property type="project" value="TreeGrafter"/>
</dbReference>
<accession>A0AA88IPS5</accession>
<dbReference type="GO" id="GO:0061669">
    <property type="term" value="P:spontaneous neurotransmitter secretion"/>
    <property type="evidence" value="ECO:0007669"/>
    <property type="project" value="TreeGrafter"/>
</dbReference>
<evidence type="ECO:0000313" key="14">
    <source>
        <dbReference type="EMBL" id="KAK2818583.1"/>
    </source>
</evidence>
<dbReference type="InterPro" id="IPR000008">
    <property type="entry name" value="C2_dom"/>
</dbReference>
<dbReference type="PANTHER" id="PTHR45729">
    <property type="entry name" value="RABPHILIN, ISOFORM A"/>
    <property type="match status" value="1"/>
</dbReference>
<proteinExistence type="predicted"/>
<evidence type="ECO:0000256" key="7">
    <source>
        <dbReference type="ARBA" id="ARBA00023018"/>
    </source>
</evidence>
<dbReference type="InterPro" id="IPR013083">
    <property type="entry name" value="Znf_RING/FYVE/PHD"/>
</dbReference>
<evidence type="ECO:0008006" key="16">
    <source>
        <dbReference type="Google" id="ProtNLM"/>
    </source>
</evidence>
<dbReference type="FunFam" id="2.60.40.150:FF:000032">
    <property type="entry name" value="Double c2-like domain-containing"/>
    <property type="match status" value="1"/>
</dbReference>
<evidence type="ECO:0000256" key="2">
    <source>
        <dbReference type="ARBA" id="ARBA00022723"/>
    </source>
</evidence>
<dbReference type="InterPro" id="IPR001565">
    <property type="entry name" value="Synaptotagmin"/>
</dbReference>
<evidence type="ECO:0000256" key="3">
    <source>
        <dbReference type="ARBA" id="ARBA00022737"/>
    </source>
</evidence>
<dbReference type="InterPro" id="IPR011011">
    <property type="entry name" value="Znf_FYVE_PHD"/>
</dbReference>
<dbReference type="InterPro" id="IPR047022">
    <property type="entry name" value="Rabphilin_Doc2_C2A"/>
</dbReference>
<feature type="compositionally biased region" description="Basic and acidic residues" evidence="10">
    <location>
        <begin position="351"/>
        <end position="372"/>
    </location>
</feature>
<dbReference type="PROSITE" id="PS50916">
    <property type="entry name" value="RABBD"/>
    <property type="match status" value="1"/>
</dbReference>
<keyword evidence="7" id="KW-0770">Synapse</keyword>
<dbReference type="PRINTS" id="PR00399">
    <property type="entry name" value="SYNAPTOTAGMN"/>
</dbReference>
<evidence type="ECO:0000259" key="11">
    <source>
        <dbReference type="PROSITE" id="PS50004"/>
    </source>
</evidence>
<dbReference type="GO" id="GO:0006887">
    <property type="term" value="P:exocytosis"/>
    <property type="evidence" value="ECO:0007669"/>
    <property type="project" value="TreeGrafter"/>
</dbReference>
<evidence type="ECO:0000259" key="13">
    <source>
        <dbReference type="PROSITE" id="PS50916"/>
    </source>
</evidence>
<dbReference type="GO" id="GO:0043005">
    <property type="term" value="C:neuron projection"/>
    <property type="evidence" value="ECO:0007669"/>
    <property type="project" value="TreeGrafter"/>
</dbReference>
<keyword evidence="15" id="KW-1185">Reference proteome</keyword>
<dbReference type="AlphaFoldDB" id="A0AA88IPS5"/>
<dbReference type="SUPFAM" id="SSF49562">
    <property type="entry name" value="C2 domain (Calcium/lipid-binding domain, CaLB)"/>
    <property type="match status" value="2"/>
</dbReference>
<evidence type="ECO:0000259" key="12">
    <source>
        <dbReference type="PROSITE" id="PS50178"/>
    </source>
</evidence>
<dbReference type="CDD" id="cd08384">
    <property type="entry name" value="C2B_Rabphilin_Doc2"/>
    <property type="match status" value="1"/>
</dbReference>
<reference evidence="14" key="1">
    <citation type="submission" date="2023-07" db="EMBL/GenBank/DDBJ databases">
        <title>Chromosome-level Genome Assembly of Striped Snakehead (Channa striata).</title>
        <authorList>
            <person name="Liu H."/>
        </authorList>
    </citation>
    <scope>NUCLEOTIDE SEQUENCE</scope>
    <source>
        <strain evidence="14">Gz</strain>
        <tissue evidence="14">Muscle</tissue>
    </source>
</reference>
<keyword evidence="6" id="KW-0106">Calcium</keyword>
<sequence>MKRRYVISFISIAVTAQNPSAPGAKQRAARSRTCTGSRVSRREGSVYLCVRNRFTILGHDRFYLGYHLLPELTSWSPVFVPMLPVILGECPFDSQSSNQQEKSSTLGPSEAQLQNLCKDPELRGLRTRWTMNVSGGPSGEELTDEEKEIINSVLARAAMIEATEHERIERLSSRLDSIKKTACGDGQSRCLLCGASFGPQGVTAVLCVQCKNHMCSKCGIWSNSRTCPMWLCRICNEHLEVQKRSGAWFFKGRDQLGLPAPLPLSSPRLSHTENSSAPAGYSPSQEPAPQHRGHEPQTCGSEQQEQTARTTADSRNESLSRPAAVIKTERHVLASKPPRANAQQAAPPSGLDHKPSEREETVSPPAAEEKRQAVVSGSVSSHVPAARNVPPVNAPANNPTPQRPPPEPTQDEDNDYDSDDTTTLGSLEFSLLYDQENHALHCSIIKAKGLKPMDSNGLADPYVKLHLLPGASKSNKLRTKTLKTTLNPVWNETLIYHGITDEEMSRKTLRLSVSDEDKFGHNEFIGETRVALKKLKLNQKKNFNVCLERVIPVKKAVGGQSRGMALYEDDPNDGEDTEERGRVLISLMYDSQQGRLIVGVVRCAHLAAMDSNGYSDPFVKVYLKPDMGKKAKNKTQIKKKTLNPEFNEEFGYDIKHAELAKKTLDISVWDYDMGKSNDFIGGCQLGIQAKGECLKHWYECLKNKDKRIERWHVLLNDSALQLDE</sequence>
<protein>
    <recommendedName>
        <fullName evidence="16">Rabphilin 3A homolog</fullName>
    </recommendedName>
</protein>
<dbReference type="GO" id="GO:0017158">
    <property type="term" value="P:regulation of calcium ion-dependent exocytosis"/>
    <property type="evidence" value="ECO:0007669"/>
    <property type="project" value="TreeGrafter"/>
</dbReference>
<feature type="region of interest" description="Disordered" evidence="10">
    <location>
        <begin position="261"/>
        <end position="423"/>
    </location>
</feature>
<keyword evidence="4 9" id="KW-0863">Zinc-finger</keyword>
<dbReference type="Pfam" id="PF02318">
    <property type="entry name" value="FYVE_2"/>
    <property type="match status" value="1"/>
</dbReference>
<dbReference type="Gene3D" id="2.60.40.150">
    <property type="entry name" value="C2 domain"/>
    <property type="match status" value="2"/>
</dbReference>
<dbReference type="Proteomes" id="UP001187415">
    <property type="component" value="Unassembled WGS sequence"/>
</dbReference>